<accession>A0A246RN47</accession>
<evidence type="ECO:0000313" key="1">
    <source>
        <dbReference type="EMBL" id="OWV07081.1"/>
    </source>
</evidence>
<reference evidence="1 2" key="1">
    <citation type="submission" date="2017-03" db="EMBL/GenBank/DDBJ databases">
        <title>Whole genome sequence of Micromonospora wenchangensis, isolated from mangrove soil.</title>
        <authorList>
            <person name="Yang H."/>
        </authorList>
    </citation>
    <scope>NUCLEOTIDE SEQUENCE [LARGE SCALE GENOMIC DNA]</scope>
    <source>
        <strain evidence="1 2">CCTCC AA 2012002</strain>
    </source>
</reference>
<protein>
    <recommendedName>
        <fullName evidence="3">IrrE N-terminal-like domain-containing protein</fullName>
    </recommendedName>
</protein>
<dbReference type="EMBL" id="MZMV01000022">
    <property type="protein sequence ID" value="OWV07081.1"/>
    <property type="molecule type" value="Genomic_DNA"/>
</dbReference>
<name>A0A246RN47_9ACTN</name>
<gene>
    <name evidence="1" type="ORF">B5D80_14945</name>
</gene>
<sequence>MLRRCVGLVRRLDRAVGIPMPFELEEFLDRWSRYRAGRPVSLFPMTDAELPANTCGLWLALPDRDIVGFPMAAPRNHRDHIVLHEVGHMLATHADGLAGPVDGFSGLVPDLDPAMVRSVLGRSAYDDVQEQEAELIASLIMHRSLTVAPRLPVAGRIGVVIERLERTLDR</sequence>
<organism evidence="1 2">
    <name type="scientific">Micromonospora wenchangensis</name>
    <dbReference type="NCBI Taxonomy" id="1185415"/>
    <lineage>
        <taxon>Bacteria</taxon>
        <taxon>Bacillati</taxon>
        <taxon>Actinomycetota</taxon>
        <taxon>Actinomycetes</taxon>
        <taxon>Micromonosporales</taxon>
        <taxon>Micromonosporaceae</taxon>
        <taxon>Micromonospora</taxon>
    </lineage>
</organism>
<comment type="caution">
    <text evidence="1">The sequence shown here is derived from an EMBL/GenBank/DDBJ whole genome shotgun (WGS) entry which is preliminary data.</text>
</comment>
<dbReference type="Proteomes" id="UP000197174">
    <property type="component" value="Unassembled WGS sequence"/>
</dbReference>
<evidence type="ECO:0000313" key="2">
    <source>
        <dbReference type="Proteomes" id="UP000197174"/>
    </source>
</evidence>
<dbReference type="AlphaFoldDB" id="A0A246RN47"/>
<keyword evidence="2" id="KW-1185">Reference proteome</keyword>
<proteinExistence type="predicted"/>
<evidence type="ECO:0008006" key="3">
    <source>
        <dbReference type="Google" id="ProtNLM"/>
    </source>
</evidence>